<dbReference type="NCBIfam" id="NF038066">
    <property type="entry name" value="MptB"/>
    <property type="match status" value="1"/>
</dbReference>
<keyword evidence="5 9" id="KW-1133">Transmembrane helix</keyword>
<evidence type="ECO:0000256" key="4">
    <source>
        <dbReference type="ARBA" id="ARBA00022692"/>
    </source>
</evidence>
<dbReference type="RefSeq" id="WP_344415077.1">
    <property type="nucleotide sequence ID" value="NZ_BAAANN010000005.1"/>
</dbReference>
<evidence type="ECO:0000256" key="8">
    <source>
        <dbReference type="SAM" id="MobiDB-lite"/>
    </source>
</evidence>
<feature type="transmembrane region" description="Helical" evidence="9">
    <location>
        <begin position="203"/>
        <end position="220"/>
    </location>
</feature>
<gene>
    <name evidence="10" type="primary">mptB_2</name>
    <name evidence="10" type="ORF">GCM10009754_15730</name>
</gene>
<keyword evidence="2 10" id="KW-0328">Glycosyltransferase</keyword>
<keyword evidence="6 9" id="KW-0472">Membrane</keyword>
<keyword evidence="11" id="KW-1185">Reference proteome</keyword>
<evidence type="ECO:0000256" key="6">
    <source>
        <dbReference type="ARBA" id="ARBA00023136"/>
    </source>
</evidence>
<dbReference type="Pfam" id="PF26314">
    <property type="entry name" value="MptA_B_family"/>
    <property type="match status" value="1"/>
</dbReference>
<evidence type="ECO:0000256" key="3">
    <source>
        <dbReference type="ARBA" id="ARBA00022679"/>
    </source>
</evidence>
<evidence type="ECO:0000313" key="11">
    <source>
        <dbReference type="Proteomes" id="UP001501116"/>
    </source>
</evidence>
<comment type="subcellular location">
    <subcellularLocation>
        <location evidence="1">Membrane</location>
        <topology evidence="1">Multi-pass membrane protein</topology>
    </subcellularLocation>
</comment>
<feature type="transmembrane region" description="Helical" evidence="9">
    <location>
        <begin position="48"/>
        <end position="68"/>
    </location>
</feature>
<feature type="transmembrane region" description="Helical" evidence="9">
    <location>
        <begin position="445"/>
        <end position="465"/>
    </location>
</feature>
<comment type="similarity">
    <text evidence="7">Belongs to the MptA/B family.</text>
</comment>
<feature type="transmembrane region" description="Helical" evidence="9">
    <location>
        <begin position="350"/>
        <end position="371"/>
    </location>
</feature>
<evidence type="ECO:0000256" key="2">
    <source>
        <dbReference type="ARBA" id="ARBA00022676"/>
    </source>
</evidence>
<name>A0ABN2QBD3_9PSEU</name>
<dbReference type="EMBL" id="BAAANN010000005">
    <property type="protein sequence ID" value="GAA1948266.1"/>
    <property type="molecule type" value="Genomic_DNA"/>
</dbReference>
<reference evidence="10 11" key="1">
    <citation type="journal article" date="2019" name="Int. J. Syst. Evol. Microbiol.">
        <title>The Global Catalogue of Microorganisms (GCM) 10K type strain sequencing project: providing services to taxonomists for standard genome sequencing and annotation.</title>
        <authorList>
            <consortium name="The Broad Institute Genomics Platform"/>
            <consortium name="The Broad Institute Genome Sequencing Center for Infectious Disease"/>
            <person name="Wu L."/>
            <person name="Ma J."/>
        </authorList>
    </citation>
    <scope>NUCLEOTIDE SEQUENCE [LARGE SCALE GENOMIC DNA]</scope>
    <source>
        <strain evidence="10 11">JCM 14545</strain>
    </source>
</reference>
<feature type="transmembrane region" description="Helical" evidence="9">
    <location>
        <begin position="286"/>
        <end position="311"/>
    </location>
</feature>
<organism evidence="10 11">
    <name type="scientific">Amycolatopsis minnesotensis</name>
    <dbReference type="NCBI Taxonomy" id="337894"/>
    <lineage>
        <taxon>Bacteria</taxon>
        <taxon>Bacillati</taxon>
        <taxon>Actinomycetota</taxon>
        <taxon>Actinomycetes</taxon>
        <taxon>Pseudonocardiales</taxon>
        <taxon>Pseudonocardiaceae</taxon>
        <taxon>Amycolatopsis</taxon>
    </lineage>
</organism>
<evidence type="ECO:0000313" key="10">
    <source>
        <dbReference type="EMBL" id="GAA1948266.1"/>
    </source>
</evidence>
<feature type="region of interest" description="Disordered" evidence="8">
    <location>
        <begin position="469"/>
        <end position="515"/>
    </location>
</feature>
<keyword evidence="4 9" id="KW-0812">Transmembrane</keyword>
<evidence type="ECO:0000256" key="9">
    <source>
        <dbReference type="SAM" id="Phobius"/>
    </source>
</evidence>
<accession>A0ABN2QBD3</accession>
<evidence type="ECO:0000256" key="7">
    <source>
        <dbReference type="ARBA" id="ARBA00043987"/>
    </source>
</evidence>
<protein>
    <submittedName>
        <fullName evidence="10">Polyprenol phosphomannose-dependent alpha 1,6 mannosyltransferase MptB</fullName>
    </submittedName>
</protein>
<proteinExistence type="inferred from homology"/>
<evidence type="ECO:0000256" key="5">
    <source>
        <dbReference type="ARBA" id="ARBA00022989"/>
    </source>
</evidence>
<comment type="caution">
    <text evidence="10">The sequence shown here is derived from an EMBL/GenBank/DDBJ whole genome shotgun (WGS) entry which is preliminary data.</text>
</comment>
<evidence type="ECO:0000256" key="1">
    <source>
        <dbReference type="ARBA" id="ARBA00004141"/>
    </source>
</evidence>
<keyword evidence="3" id="KW-0808">Transferase</keyword>
<feature type="transmembrane region" description="Helical" evidence="9">
    <location>
        <begin position="383"/>
        <end position="403"/>
    </location>
</feature>
<dbReference type="GO" id="GO:0016757">
    <property type="term" value="F:glycosyltransferase activity"/>
    <property type="evidence" value="ECO:0007669"/>
    <property type="project" value="UniProtKB-KW"/>
</dbReference>
<feature type="transmembrane region" description="Helical" evidence="9">
    <location>
        <begin position="250"/>
        <end position="274"/>
    </location>
</feature>
<dbReference type="Proteomes" id="UP001501116">
    <property type="component" value="Unassembled WGS sequence"/>
</dbReference>
<sequence>MSWAGRNTLVGAVGSVLAALGAFGAGATLLHDPVLSGTPLAVWRYGHGRMAATAVLYLGLAMLLLAWVRLGQSTRAGRVCRRDVVRAIWAWSAPLLLAPPLFSTDLYHYLAQGVVAHAGFDPYTTAPADLSGPVIDNASGQWQAMPSPYGPLFVLLMKSVVAATGGALVPATLLARLVLVTGLALLCRALPALCRHLGARPECALWIGVANPLVLLYLVSGGHNDLLMAGLLAAGTALVLDRAPVRGFALVAMAAAVKATAAVALPFLVWVVAADLVREGGPAWRAFGRAVALGLSTVTVAFGLCTVVAGVDLGWIRTMGGNAILDPLLSVPTALGRLAGLLSGTGPAELLAGFRLAGWIALAGLVAWLWWRARTGGATAVRCAAAALLATALLTPVSLPWYFTWPLVLGAAAPWPASRVAAAAGLSAWLVLSSHPDGKTLLPPWGFAVLAVASIAVGVLTRGISRPRHLLNRERNPPSRAGAPPARPPEPGRAGDGRTPRAASDLVRSPSRGRP</sequence>
<dbReference type="InterPro" id="IPR049829">
    <property type="entry name" value="MptA/B-like"/>
</dbReference>